<organism evidence="5 6">
    <name type="scientific">[Myrmecia] bisecta</name>
    <dbReference type="NCBI Taxonomy" id="41462"/>
    <lineage>
        <taxon>Eukaryota</taxon>
        <taxon>Viridiplantae</taxon>
        <taxon>Chlorophyta</taxon>
        <taxon>core chlorophytes</taxon>
        <taxon>Trebouxiophyceae</taxon>
        <taxon>Trebouxiales</taxon>
        <taxon>Trebouxiaceae</taxon>
        <taxon>Myrmecia</taxon>
    </lineage>
</organism>
<dbReference type="Pfam" id="PF12796">
    <property type="entry name" value="Ank_2"/>
    <property type="match status" value="3"/>
</dbReference>
<dbReference type="SMART" id="SM00248">
    <property type="entry name" value="ANK"/>
    <property type="match status" value="7"/>
</dbReference>
<evidence type="ECO:0000256" key="2">
    <source>
        <dbReference type="ARBA" id="ARBA00023043"/>
    </source>
</evidence>
<proteinExistence type="predicted"/>
<dbReference type="AlphaFoldDB" id="A0AAW1R7T4"/>
<keyword evidence="6" id="KW-1185">Reference proteome</keyword>
<name>A0AAW1R7T4_9CHLO</name>
<evidence type="ECO:0000256" key="3">
    <source>
        <dbReference type="PROSITE-ProRule" id="PRU00023"/>
    </source>
</evidence>
<feature type="region of interest" description="Disordered" evidence="4">
    <location>
        <begin position="465"/>
        <end position="533"/>
    </location>
</feature>
<feature type="region of interest" description="Disordered" evidence="4">
    <location>
        <begin position="587"/>
        <end position="609"/>
    </location>
</feature>
<evidence type="ECO:0000256" key="4">
    <source>
        <dbReference type="SAM" id="MobiDB-lite"/>
    </source>
</evidence>
<feature type="repeat" description="ANK" evidence="3">
    <location>
        <begin position="13"/>
        <end position="45"/>
    </location>
</feature>
<evidence type="ECO:0000256" key="1">
    <source>
        <dbReference type="ARBA" id="ARBA00022737"/>
    </source>
</evidence>
<dbReference type="Proteomes" id="UP001489004">
    <property type="component" value="Unassembled WGS sequence"/>
</dbReference>
<reference evidence="5 6" key="1">
    <citation type="journal article" date="2024" name="Nat. Commun.">
        <title>Phylogenomics reveals the evolutionary origins of lichenization in chlorophyte algae.</title>
        <authorList>
            <person name="Puginier C."/>
            <person name="Libourel C."/>
            <person name="Otte J."/>
            <person name="Skaloud P."/>
            <person name="Haon M."/>
            <person name="Grisel S."/>
            <person name="Petersen M."/>
            <person name="Berrin J.G."/>
            <person name="Delaux P.M."/>
            <person name="Dal Grande F."/>
            <person name="Keller J."/>
        </authorList>
    </citation>
    <scope>NUCLEOTIDE SEQUENCE [LARGE SCALE GENOMIC DNA]</scope>
    <source>
        <strain evidence="5 6">SAG 2043</strain>
    </source>
</reference>
<evidence type="ECO:0000313" key="5">
    <source>
        <dbReference type="EMBL" id="KAK9829876.1"/>
    </source>
</evidence>
<dbReference type="EMBL" id="JALJOR010000001">
    <property type="protein sequence ID" value="KAK9829876.1"/>
    <property type="molecule type" value="Genomic_DNA"/>
</dbReference>
<dbReference type="PROSITE" id="PS50297">
    <property type="entry name" value="ANK_REP_REGION"/>
    <property type="match status" value="6"/>
</dbReference>
<dbReference type="Gene3D" id="1.25.40.20">
    <property type="entry name" value="Ankyrin repeat-containing domain"/>
    <property type="match status" value="3"/>
</dbReference>
<dbReference type="PANTHER" id="PTHR24173:SF74">
    <property type="entry name" value="ANKYRIN REPEAT DOMAIN-CONTAINING PROTEIN 16"/>
    <property type="match status" value="1"/>
</dbReference>
<dbReference type="SUPFAM" id="SSF48403">
    <property type="entry name" value="Ankyrin repeat"/>
    <property type="match status" value="1"/>
</dbReference>
<keyword evidence="2 3" id="KW-0040">ANK repeat</keyword>
<keyword evidence="1" id="KW-0677">Repeat</keyword>
<feature type="repeat" description="ANK" evidence="3">
    <location>
        <begin position="178"/>
        <end position="210"/>
    </location>
</feature>
<feature type="repeat" description="ANK" evidence="3">
    <location>
        <begin position="112"/>
        <end position="144"/>
    </location>
</feature>
<comment type="caution">
    <text evidence="5">The sequence shown here is derived from an EMBL/GenBank/DDBJ whole genome shotgun (WGS) entry which is preliminary data.</text>
</comment>
<sequence length="609" mass="65456">MEDLAKQAKEQKQNNSLLQLACARGYLEDVKQLVESGADIKSRDKNGVSTLHFACGQGRLEVVVFLWQRGAALDWEDPDGHTLLHMATLGGHKDVVDFLLQKGVWTDAYNSNDDTPLHIAARKGNGDVVQALLSKGAKTTVQNKRSLTPLAEALVAGRITTAELLVQQGKASVSDRPRGWSLLHLAAGLGQAASVKFLITHGADATDDVNEERITPLHCAALAGSAACAQALIKQGASLTAAAADGRLPVDCLASKGADKDLAKLLHVPDSKRAKLPQRGQQAAGIGSKALAAPSSGPAAFKALSHQQQVAKMERWIALDDAELAKTLSGFLEEAKKRVAEARTIHQVLQIHKAMIILHEDDDFQAHAPEAATRAAIEDVRGHPERAERYSDKPAIMDVLLKLRRFQAVITANGRHQVPIDKLLVGSEKDVADADAQRTQGMRSMLANAINVAIAAASADSEQDAKRAAEAASKLPAGGRPDRSAAPSLRQSVAQRERENEIQPAEGAEDRRGRGGVAGDGDGDQDPDEGSGAATWFLIHGRPFTWKAFWREMQWQVVKALLMVALLMCVMWYQGIPLPWQRHADMGQDPSGIHTEPGAWGDPDAKADL</sequence>
<dbReference type="PROSITE" id="PS50088">
    <property type="entry name" value="ANK_REPEAT"/>
    <property type="match status" value="6"/>
</dbReference>
<protein>
    <submittedName>
        <fullName evidence="5">Uncharacterized protein</fullName>
    </submittedName>
</protein>
<feature type="repeat" description="ANK" evidence="3">
    <location>
        <begin position="79"/>
        <end position="111"/>
    </location>
</feature>
<gene>
    <name evidence="5" type="ORF">WJX72_008372</name>
</gene>
<evidence type="ECO:0000313" key="6">
    <source>
        <dbReference type="Proteomes" id="UP001489004"/>
    </source>
</evidence>
<dbReference type="InterPro" id="IPR036770">
    <property type="entry name" value="Ankyrin_rpt-contain_sf"/>
</dbReference>
<dbReference type="PANTHER" id="PTHR24173">
    <property type="entry name" value="ANKYRIN REPEAT CONTAINING"/>
    <property type="match status" value="1"/>
</dbReference>
<feature type="repeat" description="ANK" evidence="3">
    <location>
        <begin position="46"/>
        <end position="78"/>
    </location>
</feature>
<dbReference type="InterPro" id="IPR002110">
    <property type="entry name" value="Ankyrin_rpt"/>
</dbReference>
<accession>A0AAW1R7T4</accession>
<feature type="repeat" description="ANK" evidence="3">
    <location>
        <begin position="212"/>
        <end position="244"/>
    </location>
</feature>